<gene>
    <name evidence="8" type="ordered locus">Nhal_1183</name>
</gene>
<evidence type="ECO:0000259" key="7">
    <source>
        <dbReference type="Pfam" id="PF09335"/>
    </source>
</evidence>
<dbReference type="PANTHER" id="PTHR12677">
    <property type="entry name" value="GOLGI APPARATUS MEMBRANE PROTEIN TVP38-RELATED"/>
    <property type="match status" value="1"/>
</dbReference>
<feature type="transmembrane region" description="Helical" evidence="6">
    <location>
        <begin position="108"/>
        <end position="129"/>
    </location>
</feature>
<dbReference type="HOGENOM" id="CLU_038944_4_2_6"/>
<dbReference type="eggNOG" id="COG0398">
    <property type="taxonomic scope" value="Bacteria"/>
</dbReference>
<feature type="transmembrane region" description="Helical" evidence="6">
    <location>
        <begin position="149"/>
        <end position="173"/>
    </location>
</feature>
<dbReference type="GO" id="GO:0005886">
    <property type="term" value="C:plasma membrane"/>
    <property type="evidence" value="ECO:0007669"/>
    <property type="project" value="UniProtKB-SubCell"/>
</dbReference>
<feature type="transmembrane region" description="Helical" evidence="6">
    <location>
        <begin position="29"/>
        <end position="48"/>
    </location>
</feature>
<proteinExistence type="inferred from homology"/>
<protein>
    <recommendedName>
        <fullName evidence="6">TVP38/TMEM64 family membrane protein</fullName>
    </recommendedName>
</protein>
<evidence type="ECO:0000256" key="4">
    <source>
        <dbReference type="ARBA" id="ARBA00022989"/>
    </source>
</evidence>
<evidence type="ECO:0000313" key="8">
    <source>
        <dbReference type="EMBL" id="ADE14345.1"/>
    </source>
</evidence>
<feature type="transmembrane region" description="Helical" evidence="6">
    <location>
        <begin position="185"/>
        <end position="204"/>
    </location>
</feature>
<sequence length="248" mass="26646">MNSKIPIDSKRLDNILAGETGFPTRGRKLVLRGAPLMSLLGLAMAWHWTSLSEWLEPEKLAAWAQGLAANPLGGVATVLGFVLGSLIVLPLSVMIVATALIFGPVMGFIYAVTGALSAALVTYAIGHALGGEAACRWAGWRVHQLSERLSKRGILTVIFFRVVPLAPFTIINFVAGASPLKVRDYFIGSLLGMIPGIFAMVFFVDGLMAALREPGITRFVFVILLGLLLLVIAAVGGYWLRREKAESE</sequence>
<keyword evidence="3 6" id="KW-0812">Transmembrane</keyword>
<name>D5BZQ0_NITHN</name>
<evidence type="ECO:0000256" key="1">
    <source>
        <dbReference type="ARBA" id="ARBA00004651"/>
    </source>
</evidence>
<keyword evidence="9" id="KW-1185">Reference proteome</keyword>
<dbReference type="AlphaFoldDB" id="D5BZQ0"/>
<dbReference type="EMBL" id="CP001798">
    <property type="protein sequence ID" value="ADE14345.1"/>
    <property type="molecule type" value="Genomic_DNA"/>
</dbReference>
<feature type="transmembrane region" description="Helical" evidence="6">
    <location>
        <begin position="216"/>
        <end position="240"/>
    </location>
</feature>
<organism evidence="8 9">
    <name type="scientific">Nitrosococcus halophilus (strain Nc4)</name>
    <dbReference type="NCBI Taxonomy" id="472759"/>
    <lineage>
        <taxon>Bacteria</taxon>
        <taxon>Pseudomonadati</taxon>
        <taxon>Pseudomonadota</taxon>
        <taxon>Gammaproteobacteria</taxon>
        <taxon>Chromatiales</taxon>
        <taxon>Chromatiaceae</taxon>
        <taxon>Nitrosococcus</taxon>
    </lineage>
</organism>
<dbReference type="InterPro" id="IPR015414">
    <property type="entry name" value="TMEM64"/>
</dbReference>
<comment type="subcellular location">
    <subcellularLocation>
        <location evidence="1 6">Cell membrane</location>
        <topology evidence="1 6">Multi-pass membrane protein</topology>
    </subcellularLocation>
</comment>
<dbReference type="Proteomes" id="UP000001844">
    <property type="component" value="Chromosome"/>
</dbReference>
<dbReference type="PANTHER" id="PTHR12677:SF59">
    <property type="entry name" value="GOLGI APPARATUS MEMBRANE PROTEIN TVP38-RELATED"/>
    <property type="match status" value="1"/>
</dbReference>
<evidence type="ECO:0000256" key="5">
    <source>
        <dbReference type="ARBA" id="ARBA00023136"/>
    </source>
</evidence>
<dbReference type="KEGG" id="nhl:Nhal_1183"/>
<evidence type="ECO:0000313" key="9">
    <source>
        <dbReference type="Proteomes" id="UP000001844"/>
    </source>
</evidence>
<dbReference type="STRING" id="472759.Nhal_1183"/>
<comment type="similarity">
    <text evidence="6">Belongs to the TVP38/TMEM64 family.</text>
</comment>
<evidence type="ECO:0000256" key="6">
    <source>
        <dbReference type="RuleBase" id="RU366058"/>
    </source>
</evidence>
<reference evidence="9" key="1">
    <citation type="submission" date="2010-04" db="EMBL/GenBank/DDBJ databases">
        <title>Complete genome sequence of Nitrosococcus halophilus Nc4, a salt-adapted, aerobic obligate ammonia-oxidizing sulfur purple bacterium.</title>
        <authorList>
            <consortium name="US DOE Joint Genome Institute"/>
            <person name="Campbell M.A."/>
            <person name="Malfatti S.A."/>
            <person name="Chain P.S.G."/>
            <person name="Heidelberg J.F."/>
            <person name="Ward B.B."/>
            <person name="Klotz M.G."/>
        </authorList>
    </citation>
    <scope>NUCLEOTIDE SEQUENCE [LARGE SCALE GENOMIC DNA]</scope>
    <source>
        <strain evidence="9">Nc4</strain>
    </source>
</reference>
<accession>D5BZQ0</accession>
<evidence type="ECO:0000256" key="3">
    <source>
        <dbReference type="ARBA" id="ARBA00022692"/>
    </source>
</evidence>
<feature type="domain" description="VTT" evidence="7">
    <location>
        <begin position="89"/>
        <end position="205"/>
    </location>
</feature>
<keyword evidence="4 6" id="KW-1133">Transmembrane helix</keyword>
<keyword evidence="5 6" id="KW-0472">Membrane</keyword>
<dbReference type="InterPro" id="IPR032816">
    <property type="entry name" value="VTT_dom"/>
</dbReference>
<keyword evidence="2 6" id="KW-1003">Cell membrane</keyword>
<feature type="transmembrane region" description="Helical" evidence="6">
    <location>
        <begin position="68"/>
        <end position="101"/>
    </location>
</feature>
<evidence type="ECO:0000256" key="2">
    <source>
        <dbReference type="ARBA" id="ARBA00022475"/>
    </source>
</evidence>
<dbReference type="Pfam" id="PF09335">
    <property type="entry name" value="VTT_dom"/>
    <property type="match status" value="1"/>
</dbReference>